<evidence type="ECO:0000313" key="2">
    <source>
        <dbReference type="Proteomes" id="UP001301140"/>
    </source>
</evidence>
<dbReference type="Proteomes" id="UP001301140">
    <property type="component" value="Unassembled WGS sequence"/>
</dbReference>
<evidence type="ECO:0000313" key="1">
    <source>
        <dbReference type="EMBL" id="MDF1585437.1"/>
    </source>
</evidence>
<dbReference type="EMBL" id="JARGEQ010000020">
    <property type="protein sequence ID" value="MDF1585437.1"/>
    <property type="molecule type" value="Genomic_DNA"/>
</dbReference>
<protein>
    <submittedName>
        <fullName evidence="1">Uncharacterized protein</fullName>
    </submittedName>
</protein>
<name>A0AAP3V256_9PROT</name>
<organism evidence="1 2">
    <name type="scientific">Marinimicrococcus flavescens</name>
    <dbReference type="NCBI Taxonomy" id="3031815"/>
    <lineage>
        <taxon>Bacteria</taxon>
        <taxon>Pseudomonadati</taxon>
        <taxon>Pseudomonadota</taxon>
        <taxon>Alphaproteobacteria</taxon>
        <taxon>Geminicoccales</taxon>
        <taxon>Geminicoccaceae</taxon>
        <taxon>Marinimicrococcus</taxon>
    </lineage>
</organism>
<proteinExistence type="predicted"/>
<comment type="caution">
    <text evidence="1">The sequence shown here is derived from an EMBL/GenBank/DDBJ whole genome shotgun (WGS) entry which is preliminary data.</text>
</comment>
<dbReference type="RefSeq" id="WP_327787855.1">
    <property type="nucleotide sequence ID" value="NZ_JARGEQ010000020.1"/>
</dbReference>
<keyword evidence="2" id="KW-1185">Reference proteome</keyword>
<dbReference type="AlphaFoldDB" id="A0AAP3V256"/>
<gene>
    <name evidence="1" type="ORF">PZ740_03445</name>
</gene>
<accession>A0AAP3V256</accession>
<reference evidence="1 2" key="1">
    <citation type="submission" date="2023-03" db="EMBL/GenBank/DDBJ databases">
        <title>YIM 152171 draft genome.</title>
        <authorList>
            <person name="Yang Z."/>
        </authorList>
    </citation>
    <scope>NUCLEOTIDE SEQUENCE [LARGE SCALE GENOMIC DNA]</scope>
    <source>
        <strain evidence="1 2">YIM 152171</strain>
    </source>
</reference>
<sequence>MTTVSATIQIMDQASKSFQRMTNQVVETTIRMERLKRVVEAPFELRVDASAAETAIQRVRSTLGSSSRTIDIIIDSENIMQSVSRIQSAIRSRLSDTVVQVTFNTADILRRAQSIRQQIEANFRDIRASVELEMPAGLRTMFSSLQRMVARLAQSIDRLNA</sequence>
<feature type="non-terminal residue" evidence="1">
    <location>
        <position position="161"/>
    </location>
</feature>